<comment type="caution">
    <text evidence="2">The sequence shown here is derived from an EMBL/GenBank/DDBJ whole genome shotgun (WGS) entry which is preliminary data.</text>
</comment>
<evidence type="ECO:0000256" key="1">
    <source>
        <dbReference type="SAM" id="MobiDB-lite"/>
    </source>
</evidence>
<dbReference type="Gene3D" id="3.90.180.10">
    <property type="entry name" value="Medium-chain alcohol dehydrogenases, catalytic domain"/>
    <property type="match status" value="1"/>
</dbReference>
<keyword evidence="3" id="KW-1185">Reference proteome</keyword>
<evidence type="ECO:0000313" key="2">
    <source>
        <dbReference type="EMBL" id="EUA92755.1"/>
    </source>
</evidence>
<name>A0ABN0R6G8_MYCUL</name>
<feature type="compositionally biased region" description="Basic residues" evidence="1">
    <location>
        <begin position="198"/>
        <end position="210"/>
    </location>
</feature>
<dbReference type="Proteomes" id="UP000020681">
    <property type="component" value="Unassembled WGS sequence"/>
</dbReference>
<accession>A0ABN0R6G8</accession>
<gene>
    <name evidence="2" type="ORF">I551_0911</name>
</gene>
<protein>
    <submittedName>
        <fullName evidence="2">Cyclitol dehydrogenase AcbL</fullName>
    </submittedName>
</protein>
<evidence type="ECO:0000313" key="3">
    <source>
        <dbReference type="Proteomes" id="UP000020681"/>
    </source>
</evidence>
<feature type="region of interest" description="Disordered" evidence="1">
    <location>
        <begin position="192"/>
        <end position="215"/>
    </location>
</feature>
<feature type="region of interest" description="Disordered" evidence="1">
    <location>
        <begin position="238"/>
        <end position="276"/>
    </location>
</feature>
<reference evidence="2 3" key="1">
    <citation type="submission" date="2014-01" db="EMBL/GenBank/DDBJ databases">
        <authorList>
            <person name="Dobos K."/>
            <person name="Lenaerts A."/>
            <person name="Ordway D."/>
            <person name="DeGroote M.A."/>
            <person name="Parker T."/>
            <person name="Sizemore C."/>
            <person name="Tallon L.J."/>
            <person name="Sadzewicz L.K."/>
            <person name="Sengamalay N."/>
            <person name="Fraser C.M."/>
            <person name="Hine E."/>
            <person name="Shefchek K.A."/>
            <person name="Das S.P."/>
            <person name="Tettelin H."/>
        </authorList>
    </citation>
    <scope>NUCLEOTIDE SEQUENCE [LARGE SCALE GENOMIC DNA]</scope>
    <source>
        <strain evidence="2 3">Harvey</strain>
    </source>
</reference>
<proteinExistence type="predicted"/>
<dbReference type="Gene3D" id="3.40.50.720">
    <property type="entry name" value="NAD(P)-binding Rossmann-like Domain"/>
    <property type="match status" value="1"/>
</dbReference>
<organism evidence="2 3">
    <name type="scientific">Mycobacterium ulcerans str. Harvey</name>
    <dbReference type="NCBI Taxonomy" id="1299332"/>
    <lineage>
        <taxon>Bacteria</taxon>
        <taxon>Bacillati</taxon>
        <taxon>Actinomycetota</taxon>
        <taxon>Actinomycetes</taxon>
        <taxon>Mycobacteriales</taxon>
        <taxon>Mycobacteriaceae</taxon>
        <taxon>Mycobacterium</taxon>
        <taxon>Mycobacterium ulcerans group</taxon>
    </lineage>
</organism>
<sequence>MNAGLVVSVPSSAANDVLIGALAEPLASAIYGLEIAMAVFEDTPRSLVVWGDGIVGQLAAAVWRQAMPETEQLIVGRNRDSHNCIAADDPDLPSRLAALRGPVSAVLATPRSATVTALTTLDSHIDHALTVDVHGGLDSGPVSLRSGEVDVAAVRAANCGGLSSVPVAKTLQRAGAGRCGCSATAGCPTRTCAPRSARSPRMRPRSRHCSPRSPIWRGPPNSSTAFCKAVTGATTDVAFSRPPYASREPPHEPHRGGRTPVAHRRLPCGRCGHGNP</sequence>
<dbReference type="EMBL" id="JAOL01000072">
    <property type="protein sequence ID" value="EUA92755.1"/>
    <property type="molecule type" value="Genomic_DNA"/>
</dbReference>